<keyword evidence="2 7" id="KW-0929">Antimicrobial</keyword>
<dbReference type="InterPro" id="IPR010133">
    <property type="entry name" value="Bacteriocin_signal_seq"/>
</dbReference>
<dbReference type="RefSeq" id="WP_061460398.1">
    <property type="nucleotide sequence ID" value="NZ_KQ970584.1"/>
</dbReference>
<gene>
    <name evidence="8" type="ORF">SGADD03_02120</name>
</gene>
<comment type="PTM">
    <text evidence="7">Maturation of lantibiotics involves the enzymatic conversion of Thr, and Ser into dehydrated AA and the formation of thioether bonds with cysteine. This is followed by membrane translocation and cleavage of the modified precursor.</text>
</comment>
<dbReference type="GO" id="GO:0042742">
    <property type="term" value="P:defense response to bacterium"/>
    <property type="evidence" value="ECO:0007669"/>
    <property type="project" value="UniProtKB-UniRule"/>
</dbReference>
<dbReference type="AlphaFoldDB" id="A0A139QMF4"/>
<dbReference type="Pfam" id="PF04604">
    <property type="entry name" value="L_biotic_typeA"/>
    <property type="match status" value="1"/>
</dbReference>
<dbReference type="NCBIfam" id="TIGR01847">
    <property type="entry name" value="bacteriocin_sig"/>
    <property type="match status" value="1"/>
</dbReference>
<evidence type="ECO:0000313" key="8">
    <source>
        <dbReference type="EMBL" id="KXU03730.1"/>
    </source>
</evidence>
<accession>A0A139QMF4</accession>
<evidence type="ECO:0000256" key="5">
    <source>
        <dbReference type="ARBA" id="ARBA00023022"/>
    </source>
</evidence>
<protein>
    <recommendedName>
        <fullName evidence="7">Lantibiotic</fullName>
    </recommendedName>
</protein>
<dbReference type="GO" id="GO:0031640">
    <property type="term" value="P:killing of cells of another organism"/>
    <property type="evidence" value="ECO:0007669"/>
    <property type="project" value="UniProtKB-UniRule"/>
</dbReference>
<keyword evidence="3" id="KW-0883">Thioether bond</keyword>
<evidence type="ECO:0000256" key="6">
    <source>
        <dbReference type="ARBA" id="ARBA00023048"/>
    </source>
</evidence>
<proteinExistence type="inferred from homology"/>
<evidence type="ECO:0000313" key="9">
    <source>
        <dbReference type="Proteomes" id="UP000071927"/>
    </source>
</evidence>
<dbReference type="GO" id="GO:0005102">
    <property type="term" value="F:signaling receptor binding"/>
    <property type="evidence" value="ECO:0007669"/>
    <property type="project" value="UniProtKB-KW"/>
</dbReference>
<reference evidence="8 9" key="1">
    <citation type="submission" date="2016-01" db="EMBL/GenBank/DDBJ databases">
        <title>Highly variable Streptococcus oralis are common among viridans streptococci isolated from primates.</title>
        <authorList>
            <person name="Denapaite D."/>
            <person name="Rieger M."/>
            <person name="Koendgen S."/>
            <person name="Brueckner R."/>
            <person name="Ochigava I."/>
            <person name="Kappeler P."/>
            <person name="Maetz-Rensing K."/>
            <person name="Leendertz F."/>
            <person name="Hakenbeck R."/>
        </authorList>
    </citation>
    <scope>NUCLEOTIDE SEQUENCE [LARGE SCALE GENOMIC DNA]</scope>
    <source>
        <strain evidence="8 9">DD03</strain>
    </source>
</reference>
<evidence type="ECO:0000256" key="7">
    <source>
        <dbReference type="RuleBase" id="RU362078"/>
    </source>
</evidence>
<comment type="caution">
    <text evidence="8">The sequence shown here is derived from an EMBL/GenBank/DDBJ whole genome shotgun (WGS) entry which is preliminary data.</text>
</comment>
<keyword evidence="6 7" id="KW-0078">Bacteriocin</keyword>
<comment type="similarity">
    <text evidence="1 7">Belongs to the type A lantibiotic family.</text>
</comment>
<dbReference type="GO" id="GO:0005576">
    <property type="term" value="C:extracellular region"/>
    <property type="evidence" value="ECO:0007669"/>
    <property type="project" value="InterPro"/>
</dbReference>
<keyword evidence="5 7" id="KW-0044">Antibiotic</keyword>
<keyword evidence="4 7" id="KW-0425">Lantibiotic</keyword>
<dbReference type="Proteomes" id="UP000071927">
    <property type="component" value="Unassembled WGS sequence"/>
</dbReference>
<evidence type="ECO:0000256" key="4">
    <source>
        <dbReference type="ARBA" id="ARBA00022789"/>
    </source>
</evidence>
<evidence type="ECO:0000256" key="2">
    <source>
        <dbReference type="ARBA" id="ARBA00022529"/>
    </source>
</evidence>
<dbReference type="EMBL" id="LQXV01000427">
    <property type="protein sequence ID" value="KXU03730.1"/>
    <property type="molecule type" value="Genomic_DNA"/>
</dbReference>
<organism evidence="8 9">
    <name type="scientific">Streptococcus gallolyticus</name>
    <dbReference type="NCBI Taxonomy" id="315405"/>
    <lineage>
        <taxon>Bacteria</taxon>
        <taxon>Bacillati</taxon>
        <taxon>Bacillota</taxon>
        <taxon>Bacilli</taxon>
        <taxon>Lactobacillales</taxon>
        <taxon>Streptococcaceae</taxon>
        <taxon>Streptococcus</taxon>
    </lineage>
</organism>
<dbReference type="PATRIC" id="fig|315405.12.peg.2525"/>
<evidence type="ECO:0000256" key="3">
    <source>
        <dbReference type="ARBA" id="ARBA00022784"/>
    </source>
</evidence>
<dbReference type="InterPro" id="IPR007682">
    <property type="entry name" value="Lantibiotic_typ-A_Lactobact"/>
</dbReference>
<sequence length="48" mass="5268">MKNSKELISEVIEEVSEKELKEIAGGKKGSGWVRTITDDCPNSIIVCC</sequence>
<comment type="function">
    <text evidence="7">Lanthionine-containing peptide antibiotic (lantibiotic) active on Gram-positive bacteria. The bactericidal activity of lantibiotics is based on depolarization of energized bacterial cytoplasmic membranes, initiated by the formation of aqueous transmembrane pores.</text>
</comment>
<name>A0A139QMF4_9STRE</name>
<evidence type="ECO:0000256" key="1">
    <source>
        <dbReference type="ARBA" id="ARBA00009379"/>
    </source>
</evidence>